<comment type="subcellular location">
    <subcellularLocation>
        <location evidence="1">Membrane</location>
        <topology evidence="1">Multi-pass membrane protein</topology>
    </subcellularLocation>
</comment>
<dbReference type="InterPro" id="IPR036259">
    <property type="entry name" value="MFS_trans_sf"/>
</dbReference>
<evidence type="ECO:0000256" key="1">
    <source>
        <dbReference type="ARBA" id="ARBA00004141"/>
    </source>
</evidence>
<dbReference type="InParanoid" id="A0A507B8K9"/>
<dbReference type="GeneID" id="41973369"/>
<keyword evidence="2" id="KW-0813">Transport</keyword>
<feature type="transmembrane region" description="Helical" evidence="7">
    <location>
        <begin position="357"/>
        <end position="379"/>
    </location>
</feature>
<dbReference type="Pfam" id="PF07690">
    <property type="entry name" value="MFS_1"/>
    <property type="match status" value="1"/>
</dbReference>
<dbReference type="RefSeq" id="XP_030995430.1">
    <property type="nucleotide sequence ID" value="XM_031140497.1"/>
</dbReference>
<dbReference type="GO" id="GO:0016020">
    <property type="term" value="C:membrane"/>
    <property type="evidence" value="ECO:0007669"/>
    <property type="project" value="UniProtKB-SubCell"/>
</dbReference>
<feature type="transmembrane region" description="Helical" evidence="7">
    <location>
        <begin position="135"/>
        <end position="156"/>
    </location>
</feature>
<feature type="domain" description="Major facilitator superfamily (MFS) profile" evidence="8">
    <location>
        <begin position="39"/>
        <end position="448"/>
    </location>
</feature>
<accession>A0A507B8K9</accession>
<evidence type="ECO:0000313" key="10">
    <source>
        <dbReference type="Proteomes" id="UP000319257"/>
    </source>
</evidence>
<dbReference type="EMBL" id="SKBQ01000032">
    <property type="protein sequence ID" value="TPX13719.1"/>
    <property type="molecule type" value="Genomic_DNA"/>
</dbReference>
<comment type="caution">
    <text evidence="9">The sequence shown here is derived from an EMBL/GenBank/DDBJ whole genome shotgun (WGS) entry which is preliminary data.</text>
</comment>
<feature type="transmembrane region" description="Helical" evidence="7">
    <location>
        <begin position="168"/>
        <end position="185"/>
    </location>
</feature>
<evidence type="ECO:0000256" key="2">
    <source>
        <dbReference type="ARBA" id="ARBA00022448"/>
    </source>
</evidence>
<evidence type="ECO:0000259" key="8">
    <source>
        <dbReference type="PROSITE" id="PS50850"/>
    </source>
</evidence>
<feature type="transmembrane region" description="Helical" evidence="7">
    <location>
        <begin position="76"/>
        <end position="98"/>
    </location>
</feature>
<dbReference type="Proteomes" id="UP000319257">
    <property type="component" value="Unassembled WGS sequence"/>
</dbReference>
<evidence type="ECO:0000313" key="9">
    <source>
        <dbReference type="EMBL" id="TPX13719.1"/>
    </source>
</evidence>
<evidence type="ECO:0000256" key="4">
    <source>
        <dbReference type="ARBA" id="ARBA00022989"/>
    </source>
</evidence>
<protein>
    <recommendedName>
        <fullName evidence="8">Major facilitator superfamily (MFS) profile domain-containing protein</fullName>
    </recommendedName>
</protein>
<dbReference type="PANTHER" id="PTHR43791:SF41">
    <property type="entry name" value="MAJOR FACILITATOR SUPERFAMILY (MFS) PROFILE DOMAIN-CONTAINING PROTEIN"/>
    <property type="match status" value="1"/>
</dbReference>
<feature type="transmembrane region" description="Helical" evidence="7">
    <location>
        <begin position="266"/>
        <end position="291"/>
    </location>
</feature>
<evidence type="ECO:0000256" key="7">
    <source>
        <dbReference type="SAM" id="Phobius"/>
    </source>
</evidence>
<evidence type="ECO:0000256" key="5">
    <source>
        <dbReference type="ARBA" id="ARBA00023136"/>
    </source>
</evidence>
<evidence type="ECO:0000256" key="6">
    <source>
        <dbReference type="SAM" id="MobiDB-lite"/>
    </source>
</evidence>
<feature type="region of interest" description="Disordered" evidence="6">
    <location>
        <begin position="1"/>
        <end position="27"/>
    </location>
</feature>
<sequence>MTASTEPKRDDAGQLESGPDTVQPVVSQTDGAAGNLKEGLEGLLLAATLGAVDKVEIGTASLYGFQTDNGFHGQQYSWLGSVLPLGTVLGLIPVSYLIQRMPVGKFLATASLLWSILTIIYAPCRSWSGFMALRFWMGFLEAAITPTITYIIVAFYKKEEQAPRNAIVFAYISSIFNGFFAFVVGKIPGSAPLFKWQYLYIITGSINIAYSLFLFFILPDGPMNARFLTPEERYHATQRLASNRTGIANRVWKWDQVLEAFLDVKVWLVFLFNIVINIPNGGLVTFGSIIIGDLGFSALNASLLTMPFGVVATGGAWFFSYIASRWHNRRTLVACIALLLPILGTALVYAIPRTNQAGQLVGVYFMYFYWPPYVIGISLPQANTAGQTKKAVTYCLVTIGYAVGNLVGPQTFRADQAPKYTAGVVAMLISYCICMAILLTYWVVATWENRRKDRMYGKPEAVHEGTLEGFEDVTDKHQQNFRYTT</sequence>
<keyword evidence="4 7" id="KW-1133">Transmembrane helix</keyword>
<keyword evidence="5 7" id="KW-0472">Membrane</keyword>
<dbReference type="AlphaFoldDB" id="A0A507B8K9"/>
<feature type="transmembrane region" description="Helical" evidence="7">
    <location>
        <begin position="420"/>
        <end position="444"/>
    </location>
</feature>
<dbReference type="Gene3D" id="1.20.1250.20">
    <property type="entry name" value="MFS general substrate transporter like domains"/>
    <property type="match status" value="2"/>
</dbReference>
<feature type="compositionally biased region" description="Basic and acidic residues" evidence="6">
    <location>
        <begin position="1"/>
        <end position="12"/>
    </location>
</feature>
<dbReference type="SUPFAM" id="SSF103473">
    <property type="entry name" value="MFS general substrate transporter"/>
    <property type="match status" value="1"/>
</dbReference>
<feature type="transmembrane region" description="Helical" evidence="7">
    <location>
        <begin position="331"/>
        <end position="351"/>
    </location>
</feature>
<dbReference type="InterPro" id="IPR011701">
    <property type="entry name" value="MFS"/>
</dbReference>
<feature type="transmembrane region" description="Helical" evidence="7">
    <location>
        <begin position="197"/>
        <end position="218"/>
    </location>
</feature>
<reference evidence="9 10" key="1">
    <citation type="submission" date="2019-06" db="EMBL/GenBank/DDBJ databases">
        <title>Draft genome sequence of the filamentous fungus Phialemoniopsis curvata isolated from diesel fuel.</title>
        <authorList>
            <person name="Varaljay V.A."/>
            <person name="Lyon W.J."/>
            <person name="Crouch A.L."/>
            <person name="Drake C.E."/>
            <person name="Hollomon J.M."/>
            <person name="Nadeau L.J."/>
            <person name="Nunn H.S."/>
            <person name="Stevenson B.S."/>
            <person name="Bojanowski C.L."/>
            <person name="Crookes-Goodson W.J."/>
        </authorList>
    </citation>
    <scope>NUCLEOTIDE SEQUENCE [LARGE SCALE GENOMIC DNA]</scope>
    <source>
        <strain evidence="9 10">D216</strain>
    </source>
</reference>
<proteinExistence type="predicted"/>
<dbReference type="PANTHER" id="PTHR43791">
    <property type="entry name" value="PERMEASE-RELATED"/>
    <property type="match status" value="1"/>
</dbReference>
<dbReference type="PROSITE" id="PS50850">
    <property type="entry name" value="MFS"/>
    <property type="match status" value="1"/>
</dbReference>
<keyword evidence="10" id="KW-1185">Reference proteome</keyword>
<name>A0A507B8K9_9PEZI</name>
<evidence type="ECO:0000256" key="3">
    <source>
        <dbReference type="ARBA" id="ARBA00022692"/>
    </source>
</evidence>
<feature type="transmembrane region" description="Helical" evidence="7">
    <location>
        <begin position="105"/>
        <end position="123"/>
    </location>
</feature>
<gene>
    <name evidence="9" type="ORF">E0L32_005922</name>
</gene>
<dbReference type="GO" id="GO:0022857">
    <property type="term" value="F:transmembrane transporter activity"/>
    <property type="evidence" value="ECO:0007669"/>
    <property type="project" value="InterPro"/>
</dbReference>
<feature type="transmembrane region" description="Helical" evidence="7">
    <location>
        <begin position="297"/>
        <end position="319"/>
    </location>
</feature>
<feature type="transmembrane region" description="Helical" evidence="7">
    <location>
        <begin position="391"/>
        <end position="408"/>
    </location>
</feature>
<dbReference type="InterPro" id="IPR020846">
    <property type="entry name" value="MFS_dom"/>
</dbReference>
<organism evidence="9 10">
    <name type="scientific">Thyridium curvatum</name>
    <dbReference type="NCBI Taxonomy" id="1093900"/>
    <lineage>
        <taxon>Eukaryota</taxon>
        <taxon>Fungi</taxon>
        <taxon>Dikarya</taxon>
        <taxon>Ascomycota</taxon>
        <taxon>Pezizomycotina</taxon>
        <taxon>Sordariomycetes</taxon>
        <taxon>Sordariomycetidae</taxon>
        <taxon>Thyridiales</taxon>
        <taxon>Thyridiaceae</taxon>
        <taxon>Thyridium</taxon>
    </lineage>
</organism>
<keyword evidence="3 7" id="KW-0812">Transmembrane</keyword>
<dbReference type="OrthoDB" id="6730379at2759"/>